<dbReference type="InterPro" id="IPR006260">
    <property type="entry name" value="TonB/TolA_C"/>
</dbReference>
<protein>
    <submittedName>
        <fullName evidence="7">Energy transducer TonB</fullName>
    </submittedName>
</protein>
<sequence>MFASSFAALGIAPTADQKAIRRAYAAALKRIDQAADPEGFAALRGAYERARAWAEYQADAPAEAEADAFPPAAPAAPAAPDAPFEAARDATPAPGLEAEQERARPEPAWSREPQAQQASPASQWQDDPASQDRYDADADRAARPVPPSRADLDEGVAHWTRRLMQTPDEALAQALAGALADERLGQLDARDELARSLAQALREHPDGRLALFNTARRVFDWSGLGAPIPQDPALSGWVLAMLDQSERYSHLPPPLRARLDAALMLARRRPAPNVAQALWHGQNFELLLRHAPDLAVLDLGQQRIASWRQATRRFVRARDWLLWLSVNRVKVALTAVCVLGLVFMYQDARDGTTYKKEPPPRASLVDGVVTLQAQRAAADANPCAPVTTLSRPLGCRTPEFHHTVPEPWPTAMPKTLIITEQPGLHYPQGARVRGIKGMVWVRVMLDAEGKVRRQVVLFSSGHAALDQAAVDTAGSVRMMPAMQDGNAVPGQAVLVFDYRLAAP</sequence>
<dbReference type="AlphaFoldDB" id="A0A6N0JHP7"/>
<name>A0A6N0JHP7_ACHDE</name>
<keyword evidence="2" id="KW-0812">Transmembrane</keyword>
<evidence type="ECO:0000256" key="1">
    <source>
        <dbReference type="ARBA" id="ARBA00004167"/>
    </source>
</evidence>
<dbReference type="RefSeq" id="WP_174716030.1">
    <property type="nucleotide sequence ID" value="NZ_CP054569.1"/>
</dbReference>
<proteinExistence type="predicted"/>
<evidence type="ECO:0000259" key="6">
    <source>
        <dbReference type="PROSITE" id="PS52015"/>
    </source>
</evidence>
<evidence type="ECO:0000256" key="4">
    <source>
        <dbReference type="ARBA" id="ARBA00023136"/>
    </source>
</evidence>
<evidence type="ECO:0000256" key="5">
    <source>
        <dbReference type="SAM" id="MobiDB-lite"/>
    </source>
</evidence>
<evidence type="ECO:0000256" key="3">
    <source>
        <dbReference type="ARBA" id="ARBA00022989"/>
    </source>
</evidence>
<gene>
    <name evidence="7" type="ORF">FOC81_07875</name>
</gene>
<dbReference type="Pfam" id="PF03544">
    <property type="entry name" value="TonB_C"/>
    <property type="match status" value="1"/>
</dbReference>
<comment type="subcellular location">
    <subcellularLocation>
        <location evidence="1">Membrane</location>
        <topology evidence="1">Single-pass membrane protein</topology>
    </subcellularLocation>
</comment>
<feature type="compositionally biased region" description="Low complexity" evidence="5">
    <location>
        <begin position="113"/>
        <end position="123"/>
    </location>
</feature>
<accession>A0A6N0JHP7</accession>
<dbReference type="SUPFAM" id="SSF74653">
    <property type="entry name" value="TolA/TonB C-terminal domain"/>
    <property type="match status" value="1"/>
</dbReference>
<evidence type="ECO:0000256" key="2">
    <source>
        <dbReference type="ARBA" id="ARBA00022692"/>
    </source>
</evidence>
<dbReference type="PROSITE" id="PS52015">
    <property type="entry name" value="TONB_CTD"/>
    <property type="match status" value="1"/>
</dbReference>
<organism evidence="7 8">
    <name type="scientific">Achromobacter denitrificans</name>
    <name type="common">Alcaligenes denitrificans</name>
    <dbReference type="NCBI Taxonomy" id="32002"/>
    <lineage>
        <taxon>Bacteria</taxon>
        <taxon>Pseudomonadati</taxon>
        <taxon>Pseudomonadota</taxon>
        <taxon>Betaproteobacteria</taxon>
        <taxon>Burkholderiales</taxon>
        <taxon>Alcaligenaceae</taxon>
        <taxon>Achromobacter</taxon>
    </lineage>
</organism>
<keyword evidence="4" id="KW-0472">Membrane</keyword>
<dbReference type="Proteomes" id="UP000509782">
    <property type="component" value="Chromosome"/>
</dbReference>
<feature type="compositionally biased region" description="Low complexity" evidence="5">
    <location>
        <begin position="70"/>
        <end position="85"/>
    </location>
</feature>
<keyword evidence="3" id="KW-1133">Transmembrane helix</keyword>
<feature type="domain" description="TonB C-terminal" evidence="6">
    <location>
        <begin position="411"/>
        <end position="503"/>
    </location>
</feature>
<dbReference type="InterPro" id="IPR037682">
    <property type="entry name" value="TonB_C"/>
</dbReference>
<feature type="region of interest" description="Disordered" evidence="5">
    <location>
        <begin position="70"/>
        <end position="151"/>
    </location>
</feature>
<evidence type="ECO:0000313" key="8">
    <source>
        <dbReference type="Proteomes" id="UP000509782"/>
    </source>
</evidence>
<dbReference type="GO" id="GO:0016020">
    <property type="term" value="C:membrane"/>
    <property type="evidence" value="ECO:0007669"/>
    <property type="project" value="UniProtKB-SubCell"/>
</dbReference>
<reference evidence="7 8" key="1">
    <citation type="submission" date="2020-05" db="EMBL/GenBank/DDBJ databases">
        <title>FDA dAtabase for Regulatory Grade micrObial Sequences (FDA-ARGOS): Supporting development and validation of Infectious Disease Dx tests.</title>
        <authorList>
            <person name="Sproer C."/>
            <person name="Gronow S."/>
            <person name="Severitt S."/>
            <person name="Schroder I."/>
            <person name="Tallon L."/>
            <person name="Sadzewicz L."/>
            <person name="Zhao X."/>
            <person name="Vavikolanu K."/>
            <person name="Mehta A."/>
            <person name="Aluvathingal J."/>
            <person name="Nadendla S."/>
            <person name="Myers T."/>
            <person name="Yan Y."/>
            <person name="Sichtig H."/>
        </authorList>
    </citation>
    <scope>NUCLEOTIDE SEQUENCE [LARGE SCALE GENOMIC DNA]</scope>
    <source>
        <strain evidence="7 8">FDAARGOS_787</strain>
    </source>
</reference>
<dbReference type="Gene3D" id="3.30.1150.10">
    <property type="match status" value="1"/>
</dbReference>
<dbReference type="NCBIfam" id="TIGR01352">
    <property type="entry name" value="tonB_Cterm"/>
    <property type="match status" value="1"/>
</dbReference>
<dbReference type="GO" id="GO:0055085">
    <property type="term" value="P:transmembrane transport"/>
    <property type="evidence" value="ECO:0007669"/>
    <property type="project" value="InterPro"/>
</dbReference>
<feature type="compositionally biased region" description="Basic and acidic residues" evidence="5">
    <location>
        <begin position="130"/>
        <end position="142"/>
    </location>
</feature>
<dbReference type="EMBL" id="CP054569">
    <property type="protein sequence ID" value="QKQ46614.1"/>
    <property type="molecule type" value="Genomic_DNA"/>
</dbReference>
<evidence type="ECO:0000313" key="7">
    <source>
        <dbReference type="EMBL" id="QKQ46614.1"/>
    </source>
</evidence>